<organism evidence="5 6">
    <name type="scientific">Advenella kashmirensis</name>
    <dbReference type="NCBI Taxonomy" id="310575"/>
    <lineage>
        <taxon>Bacteria</taxon>
        <taxon>Pseudomonadati</taxon>
        <taxon>Pseudomonadota</taxon>
        <taxon>Betaproteobacteria</taxon>
        <taxon>Burkholderiales</taxon>
        <taxon>Alcaligenaceae</taxon>
    </lineage>
</organism>
<dbReference type="InterPro" id="IPR000835">
    <property type="entry name" value="HTH_MarR-typ"/>
</dbReference>
<dbReference type="Gene3D" id="1.10.10.10">
    <property type="entry name" value="Winged helix-like DNA-binding domain superfamily/Winged helix DNA-binding domain"/>
    <property type="match status" value="1"/>
</dbReference>
<dbReference type="SMART" id="SM00347">
    <property type="entry name" value="HTH_MARR"/>
    <property type="match status" value="1"/>
</dbReference>
<sequence length="154" mass="17787">MYFRSRTDVSQSNRFIDTYLAYLLRRASDTVSTDFYTYLYTTDLSVTEWRVLACLHNNHEESVTDLAYHAVMKQPTLSKALVRMEQDGLIERRQEPDDRRQTMVRNTRKGTALAAELCHVAKEHEAGIMENLSKTERKQLVAILRKLISGSKSA</sequence>
<evidence type="ECO:0000256" key="1">
    <source>
        <dbReference type="ARBA" id="ARBA00023015"/>
    </source>
</evidence>
<evidence type="ECO:0000259" key="4">
    <source>
        <dbReference type="PROSITE" id="PS50995"/>
    </source>
</evidence>
<dbReference type="GO" id="GO:0003700">
    <property type="term" value="F:DNA-binding transcription factor activity"/>
    <property type="evidence" value="ECO:0007669"/>
    <property type="project" value="InterPro"/>
</dbReference>
<dbReference type="GO" id="GO:0003677">
    <property type="term" value="F:DNA binding"/>
    <property type="evidence" value="ECO:0007669"/>
    <property type="project" value="UniProtKB-KW"/>
</dbReference>
<dbReference type="InterPro" id="IPR036390">
    <property type="entry name" value="WH_DNA-bd_sf"/>
</dbReference>
<evidence type="ECO:0000256" key="2">
    <source>
        <dbReference type="ARBA" id="ARBA00023125"/>
    </source>
</evidence>
<dbReference type="InterPro" id="IPR036388">
    <property type="entry name" value="WH-like_DNA-bd_sf"/>
</dbReference>
<evidence type="ECO:0000313" key="5">
    <source>
        <dbReference type="EMBL" id="HBP28962.1"/>
    </source>
</evidence>
<keyword evidence="1" id="KW-0805">Transcription regulation</keyword>
<evidence type="ECO:0000313" key="6">
    <source>
        <dbReference type="Proteomes" id="UP000264036"/>
    </source>
</evidence>
<accession>A0A356LDD9</accession>
<proteinExistence type="predicted"/>
<protein>
    <submittedName>
        <fullName evidence="5">MarR family transcriptional regulator</fullName>
    </submittedName>
</protein>
<feature type="domain" description="HTH marR-type" evidence="4">
    <location>
        <begin position="17"/>
        <end position="149"/>
    </location>
</feature>
<dbReference type="AlphaFoldDB" id="A0A356LDD9"/>
<reference evidence="5 6" key="1">
    <citation type="journal article" date="2018" name="Nat. Biotechnol.">
        <title>A standardized bacterial taxonomy based on genome phylogeny substantially revises the tree of life.</title>
        <authorList>
            <person name="Parks D.H."/>
            <person name="Chuvochina M."/>
            <person name="Waite D.W."/>
            <person name="Rinke C."/>
            <person name="Skarshewski A."/>
            <person name="Chaumeil P.A."/>
            <person name="Hugenholtz P."/>
        </authorList>
    </citation>
    <scope>NUCLEOTIDE SEQUENCE [LARGE SCALE GENOMIC DNA]</scope>
    <source>
        <strain evidence="5">UBA10707</strain>
    </source>
</reference>
<dbReference type="PROSITE" id="PS01117">
    <property type="entry name" value="HTH_MARR_1"/>
    <property type="match status" value="1"/>
</dbReference>
<keyword evidence="3" id="KW-0804">Transcription</keyword>
<comment type="caution">
    <text evidence="5">The sequence shown here is derived from an EMBL/GenBank/DDBJ whole genome shotgun (WGS) entry which is preliminary data.</text>
</comment>
<dbReference type="EMBL" id="DOEK01000009">
    <property type="protein sequence ID" value="HBP28962.1"/>
    <property type="molecule type" value="Genomic_DNA"/>
</dbReference>
<dbReference type="Pfam" id="PF01047">
    <property type="entry name" value="MarR"/>
    <property type="match status" value="1"/>
</dbReference>
<dbReference type="SUPFAM" id="SSF46785">
    <property type="entry name" value="Winged helix' DNA-binding domain"/>
    <property type="match status" value="1"/>
</dbReference>
<keyword evidence="2" id="KW-0238">DNA-binding</keyword>
<name>A0A356LDD9_9BURK</name>
<dbReference type="PROSITE" id="PS50995">
    <property type="entry name" value="HTH_MARR_2"/>
    <property type="match status" value="1"/>
</dbReference>
<dbReference type="PRINTS" id="PR00598">
    <property type="entry name" value="HTHMARR"/>
</dbReference>
<dbReference type="PANTHER" id="PTHR42756:SF1">
    <property type="entry name" value="TRANSCRIPTIONAL REPRESSOR OF EMRAB OPERON"/>
    <property type="match status" value="1"/>
</dbReference>
<dbReference type="InterPro" id="IPR023187">
    <property type="entry name" value="Tscrpt_reg_MarR-type_CS"/>
</dbReference>
<gene>
    <name evidence="5" type="ORF">DD666_06045</name>
</gene>
<evidence type="ECO:0000256" key="3">
    <source>
        <dbReference type="ARBA" id="ARBA00023163"/>
    </source>
</evidence>
<dbReference type="Proteomes" id="UP000264036">
    <property type="component" value="Unassembled WGS sequence"/>
</dbReference>
<dbReference type="PANTHER" id="PTHR42756">
    <property type="entry name" value="TRANSCRIPTIONAL REGULATOR, MARR"/>
    <property type="match status" value="1"/>
</dbReference>